<keyword evidence="3" id="KW-1185">Reference proteome</keyword>
<sequence length="77" mass="7909">MLQGEGRCVYGDGADVGPAPRSSITGCSTCLLANTSSTAPSSSSSASIRISSSLASPTRSRSLLSTTKMMPGKRRNR</sequence>
<evidence type="ECO:0000313" key="2">
    <source>
        <dbReference type="EMBL" id="TNN35324.1"/>
    </source>
</evidence>
<dbReference type="Proteomes" id="UP000314294">
    <property type="component" value="Unassembled WGS sequence"/>
</dbReference>
<organism evidence="2 3">
    <name type="scientific">Liparis tanakae</name>
    <name type="common">Tanaka's snailfish</name>
    <dbReference type="NCBI Taxonomy" id="230148"/>
    <lineage>
        <taxon>Eukaryota</taxon>
        <taxon>Metazoa</taxon>
        <taxon>Chordata</taxon>
        <taxon>Craniata</taxon>
        <taxon>Vertebrata</taxon>
        <taxon>Euteleostomi</taxon>
        <taxon>Actinopterygii</taxon>
        <taxon>Neopterygii</taxon>
        <taxon>Teleostei</taxon>
        <taxon>Neoteleostei</taxon>
        <taxon>Acanthomorphata</taxon>
        <taxon>Eupercaria</taxon>
        <taxon>Perciformes</taxon>
        <taxon>Cottioidei</taxon>
        <taxon>Cottales</taxon>
        <taxon>Liparidae</taxon>
        <taxon>Liparis</taxon>
    </lineage>
</organism>
<protein>
    <submittedName>
        <fullName evidence="2">Uncharacterized protein</fullName>
    </submittedName>
</protein>
<evidence type="ECO:0000256" key="1">
    <source>
        <dbReference type="SAM" id="MobiDB-lite"/>
    </source>
</evidence>
<proteinExistence type="predicted"/>
<feature type="region of interest" description="Disordered" evidence="1">
    <location>
        <begin position="1"/>
        <end position="20"/>
    </location>
</feature>
<accession>A0A4Z2F3S0</accession>
<gene>
    <name evidence="2" type="ORF">EYF80_054513</name>
</gene>
<feature type="region of interest" description="Disordered" evidence="1">
    <location>
        <begin position="35"/>
        <end position="77"/>
    </location>
</feature>
<evidence type="ECO:0000313" key="3">
    <source>
        <dbReference type="Proteomes" id="UP000314294"/>
    </source>
</evidence>
<reference evidence="2 3" key="1">
    <citation type="submission" date="2019-03" db="EMBL/GenBank/DDBJ databases">
        <title>First draft genome of Liparis tanakae, snailfish: a comprehensive survey of snailfish specific genes.</title>
        <authorList>
            <person name="Kim W."/>
            <person name="Song I."/>
            <person name="Jeong J.-H."/>
            <person name="Kim D."/>
            <person name="Kim S."/>
            <person name="Ryu S."/>
            <person name="Song J.Y."/>
            <person name="Lee S.K."/>
        </authorList>
    </citation>
    <scope>NUCLEOTIDE SEQUENCE [LARGE SCALE GENOMIC DNA]</scope>
    <source>
        <tissue evidence="2">Muscle</tissue>
    </source>
</reference>
<feature type="compositionally biased region" description="Low complexity" evidence="1">
    <location>
        <begin position="35"/>
        <end position="67"/>
    </location>
</feature>
<dbReference type="EMBL" id="SRLO01001789">
    <property type="protein sequence ID" value="TNN35324.1"/>
    <property type="molecule type" value="Genomic_DNA"/>
</dbReference>
<comment type="caution">
    <text evidence="2">The sequence shown here is derived from an EMBL/GenBank/DDBJ whole genome shotgun (WGS) entry which is preliminary data.</text>
</comment>
<dbReference type="AlphaFoldDB" id="A0A4Z2F3S0"/>
<name>A0A4Z2F3S0_9TELE</name>